<sequence length="77" mass="8527">MRLLSAETSREDREEWAAAFWLQLQEVPFAPVGDAAGEPDTTEGWSPAPAQGYTTDRVMARIALHALTCTTRFSRST</sequence>
<dbReference type="AlphaFoldDB" id="A0A917NMD9"/>
<reference evidence="3" key="2">
    <citation type="submission" date="2020-09" db="EMBL/GenBank/DDBJ databases">
        <authorList>
            <person name="Sun Q."/>
            <person name="Ohkuma M."/>
        </authorList>
    </citation>
    <scope>NUCLEOTIDE SEQUENCE</scope>
    <source>
        <strain evidence="3">JCM 3086</strain>
    </source>
</reference>
<evidence type="ECO:0000313" key="4">
    <source>
        <dbReference type="Proteomes" id="UP000657574"/>
    </source>
</evidence>
<dbReference type="InterPro" id="IPR001849">
    <property type="entry name" value="PH_domain"/>
</dbReference>
<accession>A0A917NMD9</accession>
<gene>
    <name evidence="3" type="ORF">GCM10010121_019000</name>
</gene>
<protein>
    <recommendedName>
        <fullName evidence="2">PH domain-containing protein</fullName>
    </recommendedName>
</protein>
<keyword evidence="4" id="KW-1185">Reference proteome</keyword>
<evidence type="ECO:0000256" key="1">
    <source>
        <dbReference type="SAM" id="MobiDB-lite"/>
    </source>
</evidence>
<feature type="region of interest" description="Disordered" evidence="1">
    <location>
        <begin position="31"/>
        <end position="51"/>
    </location>
</feature>
<evidence type="ECO:0000313" key="3">
    <source>
        <dbReference type="EMBL" id="GGJ08859.1"/>
    </source>
</evidence>
<name>A0A917NMD9_9ACTN</name>
<reference evidence="3" key="1">
    <citation type="journal article" date="2014" name="Int. J. Syst. Evol. Microbiol.">
        <title>Complete genome sequence of Corynebacterium casei LMG S-19264T (=DSM 44701T), isolated from a smear-ripened cheese.</title>
        <authorList>
            <consortium name="US DOE Joint Genome Institute (JGI-PGF)"/>
            <person name="Walter F."/>
            <person name="Albersmeier A."/>
            <person name="Kalinowski J."/>
            <person name="Ruckert C."/>
        </authorList>
    </citation>
    <scope>NUCLEOTIDE SEQUENCE</scope>
    <source>
        <strain evidence="3">JCM 3086</strain>
    </source>
</reference>
<feature type="domain" description="PH" evidence="2">
    <location>
        <begin position="1"/>
        <end position="25"/>
    </location>
</feature>
<dbReference type="Proteomes" id="UP000657574">
    <property type="component" value="Unassembled WGS sequence"/>
</dbReference>
<proteinExistence type="predicted"/>
<evidence type="ECO:0000259" key="2">
    <source>
        <dbReference type="PROSITE" id="PS50003"/>
    </source>
</evidence>
<dbReference type="PROSITE" id="PS50003">
    <property type="entry name" value="PH_DOMAIN"/>
    <property type="match status" value="1"/>
</dbReference>
<dbReference type="EMBL" id="BMQA01000005">
    <property type="protein sequence ID" value="GGJ08859.1"/>
    <property type="molecule type" value="Genomic_DNA"/>
</dbReference>
<organism evidence="3 4">
    <name type="scientific">Streptomyces brasiliensis</name>
    <dbReference type="NCBI Taxonomy" id="1954"/>
    <lineage>
        <taxon>Bacteria</taxon>
        <taxon>Bacillati</taxon>
        <taxon>Actinomycetota</taxon>
        <taxon>Actinomycetes</taxon>
        <taxon>Kitasatosporales</taxon>
        <taxon>Streptomycetaceae</taxon>
        <taxon>Streptomyces</taxon>
    </lineage>
</organism>
<comment type="caution">
    <text evidence="3">The sequence shown here is derived from an EMBL/GenBank/DDBJ whole genome shotgun (WGS) entry which is preliminary data.</text>
</comment>